<reference evidence="2" key="1">
    <citation type="submission" date="2018-04" db="EMBL/GenBank/DDBJ databases">
        <title>Whole genome sequencing of Hypsizygus marmoreus.</title>
        <authorList>
            <person name="Choi I.-G."/>
            <person name="Min B."/>
            <person name="Kim J.-G."/>
            <person name="Kim S."/>
            <person name="Oh Y.-L."/>
            <person name="Kong W.-S."/>
            <person name="Park H."/>
            <person name="Jeong J."/>
            <person name="Song E.-S."/>
        </authorList>
    </citation>
    <scope>NUCLEOTIDE SEQUENCE [LARGE SCALE GENOMIC DNA]</scope>
    <source>
        <strain evidence="2">51987-8</strain>
    </source>
</reference>
<name>A0A369K5D7_HYPMA</name>
<organism evidence="2 3">
    <name type="scientific">Hypsizygus marmoreus</name>
    <name type="common">White beech mushroom</name>
    <name type="synonym">Agaricus marmoreus</name>
    <dbReference type="NCBI Taxonomy" id="39966"/>
    <lineage>
        <taxon>Eukaryota</taxon>
        <taxon>Fungi</taxon>
        <taxon>Dikarya</taxon>
        <taxon>Basidiomycota</taxon>
        <taxon>Agaricomycotina</taxon>
        <taxon>Agaricomycetes</taxon>
        <taxon>Agaricomycetidae</taxon>
        <taxon>Agaricales</taxon>
        <taxon>Tricholomatineae</taxon>
        <taxon>Lyophyllaceae</taxon>
        <taxon>Hypsizygus</taxon>
    </lineage>
</organism>
<keyword evidence="3" id="KW-1185">Reference proteome</keyword>
<evidence type="ECO:0000256" key="1">
    <source>
        <dbReference type="SAM" id="MobiDB-lite"/>
    </source>
</evidence>
<evidence type="ECO:0000313" key="3">
    <source>
        <dbReference type="Proteomes" id="UP000076154"/>
    </source>
</evidence>
<dbReference type="EMBL" id="LUEZ02000013">
    <property type="protein sequence ID" value="RDB27875.1"/>
    <property type="molecule type" value="Genomic_DNA"/>
</dbReference>
<evidence type="ECO:0000313" key="2">
    <source>
        <dbReference type="EMBL" id="RDB27875.1"/>
    </source>
</evidence>
<gene>
    <name evidence="2" type="ORF">Hypma_002251</name>
</gene>
<protein>
    <submittedName>
        <fullName evidence="2">Uncharacterized protein</fullName>
    </submittedName>
</protein>
<dbReference type="InParanoid" id="A0A369K5D7"/>
<comment type="caution">
    <text evidence="2">The sequence shown here is derived from an EMBL/GenBank/DDBJ whole genome shotgun (WGS) entry which is preliminary data.</text>
</comment>
<accession>A0A369K5D7</accession>
<dbReference type="AlphaFoldDB" id="A0A369K5D7"/>
<sequence>MTDIPRALNSTGDREPDFGQRSSGSFSTRPPIPAANSLYQPMAAPLEKETYHHPALLSLFILYLDQELHEALARSCQASLSPCSSTPQDKHFESFAKLLRPRYTRDELEALVSLETGKIKTEGVGEVQEFIDIVADITACAGRAMCRPLTNTVYRKSLDIGTNSLGSLGSNIFAPAKRVNPMISTSRMRNGIETLKLYPIPLGCFMVPSYMGQDHHASRVDLG</sequence>
<proteinExistence type="predicted"/>
<dbReference type="Proteomes" id="UP000076154">
    <property type="component" value="Unassembled WGS sequence"/>
</dbReference>
<feature type="region of interest" description="Disordered" evidence="1">
    <location>
        <begin position="1"/>
        <end position="32"/>
    </location>
</feature>